<dbReference type="Gene3D" id="1.25.40.20">
    <property type="entry name" value="Ankyrin repeat-containing domain"/>
    <property type="match status" value="1"/>
</dbReference>
<comment type="caution">
    <text evidence="4">The sequence shown here is derived from an EMBL/GenBank/DDBJ whole genome shotgun (WGS) entry which is preliminary data.</text>
</comment>
<keyword evidence="5" id="KW-1185">Reference proteome</keyword>
<protein>
    <submittedName>
        <fullName evidence="4">Uncharacterized protein</fullName>
    </submittedName>
</protein>
<dbReference type="PROSITE" id="PS50297">
    <property type="entry name" value="ANK_REP_REGION"/>
    <property type="match status" value="1"/>
</dbReference>
<proteinExistence type="predicted"/>
<dbReference type="STRING" id="4795.A0A225VTE3"/>
<dbReference type="InterPro" id="IPR002110">
    <property type="entry name" value="Ankyrin_rpt"/>
</dbReference>
<keyword evidence="1" id="KW-0677">Repeat</keyword>
<dbReference type="PANTHER" id="PTHR24173:SF74">
    <property type="entry name" value="ANKYRIN REPEAT DOMAIN-CONTAINING PROTEIN 16"/>
    <property type="match status" value="1"/>
</dbReference>
<dbReference type="InterPro" id="IPR036770">
    <property type="entry name" value="Ankyrin_rpt-contain_sf"/>
</dbReference>
<feature type="repeat" description="ANK" evidence="3">
    <location>
        <begin position="10"/>
        <end position="42"/>
    </location>
</feature>
<sequence length="70" mass="7753">MYEINVIDSHGETAQSKAAARGHVDVIRYLIEFGALLTITDSDGSDALMIAAQNGKLDVVRYFTEYRVCE</sequence>
<dbReference type="AlphaFoldDB" id="A0A225VTE3"/>
<dbReference type="PANTHER" id="PTHR24173">
    <property type="entry name" value="ANKYRIN REPEAT CONTAINING"/>
    <property type="match status" value="1"/>
</dbReference>
<dbReference type="SMART" id="SM00248">
    <property type="entry name" value="ANK"/>
    <property type="match status" value="2"/>
</dbReference>
<reference evidence="5" key="1">
    <citation type="submission" date="2017-03" db="EMBL/GenBank/DDBJ databases">
        <title>Phytopthora megakarya and P. palmivora, two closely related causual agents of cacao black pod achieved similar genome size and gene model numbers by different mechanisms.</title>
        <authorList>
            <person name="Ali S."/>
            <person name="Shao J."/>
            <person name="Larry D.J."/>
            <person name="Kronmiller B."/>
            <person name="Shen D."/>
            <person name="Strem M.D."/>
            <person name="Melnick R.L."/>
            <person name="Guiltinan M.J."/>
            <person name="Tyler B.M."/>
            <person name="Meinhardt L.W."/>
            <person name="Bailey B.A."/>
        </authorList>
    </citation>
    <scope>NUCLEOTIDE SEQUENCE [LARGE SCALE GENOMIC DNA]</scope>
    <source>
        <strain evidence="5">zdho120</strain>
    </source>
</reference>
<evidence type="ECO:0000256" key="3">
    <source>
        <dbReference type="PROSITE-ProRule" id="PRU00023"/>
    </source>
</evidence>
<dbReference type="SUPFAM" id="SSF48403">
    <property type="entry name" value="Ankyrin repeat"/>
    <property type="match status" value="1"/>
</dbReference>
<evidence type="ECO:0000313" key="4">
    <source>
        <dbReference type="EMBL" id="OWZ08703.1"/>
    </source>
</evidence>
<dbReference type="OrthoDB" id="10249694at2759"/>
<accession>A0A225VTE3</accession>
<dbReference type="Pfam" id="PF12796">
    <property type="entry name" value="Ank_2"/>
    <property type="match status" value="1"/>
</dbReference>
<dbReference type="Proteomes" id="UP000198211">
    <property type="component" value="Unassembled WGS sequence"/>
</dbReference>
<organism evidence="4 5">
    <name type="scientific">Phytophthora megakarya</name>
    <dbReference type="NCBI Taxonomy" id="4795"/>
    <lineage>
        <taxon>Eukaryota</taxon>
        <taxon>Sar</taxon>
        <taxon>Stramenopiles</taxon>
        <taxon>Oomycota</taxon>
        <taxon>Peronosporomycetes</taxon>
        <taxon>Peronosporales</taxon>
        <taxon>Peronosporaceae</taxon>
        <taxon>Phytophthora</taxon>
    </lineage>
</organism>
<gene>
    <name evidence="4" type="ORF">PHMEG_00018712</name>
</gene>
<evidence type="ECO:0000256" key="2">
    <source>
        <dbReference type="ARBA" id="ARBA00023043"/>
    </source>
</evidence>
<dbReference type="EMBL" id="NBNE01003052">
    <property type="protein sequence ID" value="OWZ08703.1"/>
    <property type="molecule type" value="Genomic_DNA"/>
</dbReference>
<evidence type="ECO:0000313" key="5">
    <source>
        <dbReference type="Proteomes" id="UP000198211"/>
    </source>
</evidence>
<keyword evidence="2 3" id="KW-0040">ANK repeat</keyword>
<evidence type="ECO:0000256" key="1">
    <source>
        <dbReference type="ARBA" id="ARBA00022737"/>
    </source>
</evidence>
<dbReference type="PROSITE" id="PS50088">
    <property type="entry name" value="ANK_REPEAT"/>
    <property type="match status" value="1"/>
</dbReference>
<name>A0A225VTE3_9STRA</name>